<organism evidence="1 2">
    <name type="scientific">Succinivibrio dextrinosolvens DSM 3072</name>
    <dbReference type="NCBI Taxonomy" id="1123324"/>
    <lineage>
        <taxon>Bacteria</taxon>
        <taxon>Pseudomonadati</taxon>
        <taxon>Pseudomonadota</taxon>
        <taxon>Gammaproteobacteria</taxon>
        <taxon>Aeromonadales</taxon>
        <taxon>Succinivibrionaceae</taxon>
        <taxon>Succinivibrio</taxon>
    </lineage>
</organism>
<protein>
    <recommendedName>
        <fullName evidence="3">DsDNA-mimic protein</fullName>
    </recommendedName>
</protein>
<name>A0A1T4UW78_9GAMM</name>
<reference evidence="2" key="1">
    <citation type="submission" date="2017-02" db="EMBL/GenBank/DDBJ databases">
        <authorList>
            <person name="Varghese N."/>
            <person name="Submissions S."/>
        </authorList>
    </citation>
    <scope>NUCLEOTIDE SEQUENCE [LARGE SCALE GENOMIC DNA]</scope>
    <source>
        <strain evidence="2">DSM 3072</strain>
    </source>
</reference>
<proteinExistence type="predicted"/>
<accession>A0A1T4UW78</accession>
<gene>
    <name evidence="1" type="ORF">SAMN02745213_00126</name>
</gene>
<keyword evidence="2" id="KW-1185">Reference proteome</keyword>
<dbReference type="Proteomes" id="UP000242432">
    <property type="component" value="Unassembled WGS sequence"/>
</dbReference>
<sequence length="119" mass="13649">MINIEALTEDEFNEYVDYALDLFHILASDALPLNDEDAYDRLYKLDNDSDYSMEISLRNASEDDEYDPEIGDTDKVLCATVQFVAEDGSLKNDIKAVEIFFNETRDDEATLSANWFPED</sequence>
<dbReference type="AlphaFoldDB" id="A0A1T4UW78"/>
<dbReference type="RefSeq" id="WP_031490547.1">
    <property type="nucleotide sequence ID" value="NZ_FUXX01000001.1"/>
</dbReference>
<evidence type="ECO:0000313" key="1">
    <source>
        <dbReference type="EMBL" id="SKA56924.1"/>
    </source>
</evidence>
<evidence type="ECO:0008006" key="3">
    <source>
        <dbReference type="Google" id="ProtNLM"/>
    </source>
</evidence>
<dbReference type="STRING" id="83771.SAMN02910357_00937"/>
<dbReference type="EMBL" id="FUXX01000001">
    <property type="protein sequence ID" value="SKA56924.1"/>
    <property type="molecule type" value="Genomic_DNA"/>
</dbReference>
<evidence type="ECO:0000313" key="2">
    <source>
        <dbReference type="Proteomes" id="UP000242432"/>
    </source>
</evidence>